<reference evidence="2" key="3">
    <citation type="submission" date="2025-09" db="UniProtKB">
        <authorList>
            <consortium name="Ensembl"/>
        </authorList>
    </citation>
    <scope>IDENTIFICATION</scope>
</reference>
<dbReference type="InterPro" id="IPR050169">
    <property type="entry name" value="Krueppel_C2H2_ZnF"/>
</dbReference>
<sequence length="210" mass="23566">MNFEDLAIAFSPGEWGILDEAQRLLYCKVMLEVFALGSSVGYWHEKDDYEACSNQSVSVEGESQVRASETAPATQKNHPCKQCFSVLKENLHLNELQAAHLEHKGFFSEACVRFCSSANPHQQQRNARGKTSWKEATGRASFVTRCSFYLSEVPSNSRVVGEDSQTPSELLQYQATHNTEEPQCDSEISKEFLSGKSHHQWGECENVASH</sequence>
<dbReference type="PANTHER" id="PTHR23232">
    <property type="entry name" value="KRAB DOMAIN C2H2 ZINC FINGER"/>
    <property type="match status" value="1"/>
</dbReference>
<evidence type="ECO:0000259" key="1">
    <source>
        <dbReference type="PROSITE" id="PS50805"/>
    </source>
</evidence>
<dbReference type="eggNOG" id="KOG1721">
    <property type="taxonomic scope" value="Eukaryota"/>
</dbReference>
<dbReference type="SUPFAM" id="SSF109640">
    <property type="entry name" value="KRAB domain (Kruppel-associated box)"/>
    <property type="match status" value="1"/>
</dbReference>
<organism evidence="2 3">
    <name type="scientific">Myotis lucifugus</name>
    <name type="common">Little brown bat</name>
    <dbReference type="NCBI Taxonomy" id="59463"/>
    <lineage>
        <taxon>Eukaryota</taxon>
        <taxon>Metazoa</taxon>
        <taxon>Chordata</taxon>
        <taxon>Craniata</taxon>
        <taxon>Vertebrata</taxon>
        <taxon>Euteleostomi</taxon>
        <taxon>Mammalia</taxon>
        <taxon>Eutheria</taxon>
        <taxon>Laurasiatheria</taxon>
        <taxon>Chiroptera</taxon>
        <taxon>Yangochiroptera</taxon>
        <taxon>Vespertilionidae</taxon>
        <taxon>Myotis</taxon>
    </lineage>
</organism>
<dbReference type="PANTHER" id="PTHR23232:SF133">
    <property type="entry name" value="RIKEN CDNA 1700020N01 GENE"/>
    <property type="match status" value="1"/>
</dbReference>
<dbReference type="InParanoid" id="G1PMZ5"/>
<dbReference type="EMBL" id="AAPE02057801">
    <property type="status" value="NOT_ANNOTATED_CDS"/>
    <property type="molecule type" value="Genomic_DNA"/>
</dbReference>
<reference evidence="2 3" key="1">
    <citation type="journal article" date="2011" name="Nature">
        <title>A high-resolution map of human evolutionary constraint using 29 mammals.</title>
        <authorList>
            <person name="Lindblad-Toh K."/>
            <person name="Garber M."/>
            <person name="Zuk O."/>
            <person name="Lin M.F."/>
            <person name="Parker B.J."/>
            <person name="Washietl S."/>
            <person name="Kheradpour P."/>
            <person name="Ernst J."/>
            <person name="Jordan G."/>
            <person name="Mauceli E."/>
            <person name="Ward L.D."/>
            <person name="Lowe C.B."/>
            <person name="Holloway A.K."/>
            <person name="Clamp M."/>
            <person name="Gnerre S."/>
            <person name="Alfoldi J."/>
            <person name="Beal K."/>
            <person name="Chang J."/>
            <person name="Clawson H."/>
            <person name="Cuff J."/>
            <person name="Di Palma F."/>
            <person name="Fitzgerald S."/>
            <person name="Flicek P."/>
            <person name="Guttman M."/>
            <person name="Hubisz M.J."/>
            <person name="Jaffe D.B."/>
            <person name="Jungreis I."/>
            <person name="Kent W.J."/>
            <person name="Kostka D."/>
            <person name="Lara M."/>
            <person name="Martins A.L."/>
            <person name="Massingham T."/>
            <person name="Moltke I."/>
            <person name="Raney B.J."/>
            <person name="Rasmussen M.D."/>
            <person name="Robinson J."/>
            <person name="Stark A."/>
            <person name="Vilella A.J."/>
            <person name="Wen J."/>
            <person name="Xie X."/>
            <person name="Zody M.C."/>
            <person name="Baldwin J."/>
            <person name="Bloom T."/>
            <person name="Chin C.W."/>
            <person name="Heiman D."/>
            <person name="Nicol R."/>
            <person name="Nusbaum C."/>
            <person name="Young S."/>
            <person name="Wilkinson J."/>
            <person name="Worley K.C."/>
            <person name="Kovar C.L."/>
            <person name="Muzny D.M."/>
            <person name="Gibbs R.A."/>
            <person name="Cree A."/>
            <person name="Dihn H.H."/>
            <person name="Fowler G."/>
            <person name="Jhangiani S."/>
            <person name="Joshi V."/>
            <person name="Lee S."/>
            <person name="Lewis L.R."/>
            <person name="Nazareth L.V."/>
            <person name="Okwuonu G."/>
            <person name="Santibanez J."/>
            <person name="Warren W.C."/>
            <person name="Mardis E.R."/>
            <person name="Weinstock G.M."/>
            <person name="Wilson R.K."/>
            <person name="Delehaunty K."/>
            <person name="Dooling D."/>
            <person name="Fronik C."/>
            <person name="Fulton L."/>
            <person name="Fulton B."/>
            <person name="Graves T."/>
            <person name="Minx P."/>
            <person name="Sodergren E."/>
            <person name="Birney E."/>
            <person name="Margulies E.H."/>
            <person name="Herrero J."/>
            <person name="Green E.D."/>
            <person name="Haussler D."/>
            <person name="Siepel A."/>
            <person name="Goldman N."/>
            <person name="Pollard K.S."/>
            <person name="Pedersen J.S."/>
            <person name="Lander E.S."/>
            <person name="Kellis M."/>
        </authorList>
    </citation>
    <scope>NUCLEOTIDE SEQUENCE [LARGE SCALE GENOMIC DNA]</scope>
</reference>
<keyword evidence="3" id="KW-1185">Reference proteome</keyword>
<evidence type="ECO:0000313" key="2">
    <source>
        <dbReference type="Ensembl" id="ENSMLUP00000012290.2"/>
    </source>
</evidence>
<accession>G1PMZ5</accession>
<dbReference type="Proteomes" id="UP000001074">
    <property type="component" value="Unassembled WGS sequence"/>
</dbReference>
<dbReference type="Ensembl" id="ENSMLUT00000013506.2">
    <property type="protein sequence ID" value="ENSMLUP00000012290.2"/>
    <property type="gene ID" value="ENSMLUG00000022639.1"/>
</dbReference>
<dbReference type="STRING" id="59463.ENSMLUP00000012290"/>
<dbReference type="InterPro" id="IPR001909">
    <property type="entry name" value="KRAB"/>
</dbReference>
<dbReference type="SMART" id="SM00349">
    <property type="entry name" value="KRAB"/>
    <property type="match status" value="1"/>
</dbReference>
<dbReference type="GeneTree" id="ENSGT00940000154693"/>
<dbReference type="Pfam" id="PF01352">
    <property type="entry name" value="KRAB"/>
    <property type="match status" value="1"/>
</dbReference>
<dbReference type="GO" id="GO:0006355">
    <property type="term" value="P:regulation of DNA-templated transcription"/>
    <property type="evidence" value="ECO:0007669"/>
    <property type="project" value="InterPro"/>
</dbReference>
<dbReference type="PROSITE" id="PS50805">
    <property type="entry name" value="KRAB"/>
    <property type="match status" value="1"/>
</dbReference>
<reference evidence="2" key="2">
    <citation type="submission" date="2025-08" db="UniProtKB">
        <authorList>
            <consortium name="Ensembl"/>
        </authorList>
    </citation>
    <scope>IDENTIFICATION</scope>
</reference>
<dbReference type="CDD" id="cd07765">
    <property type="entry name" value="KRAB_A-box"/>
    <property type="match status" value="1"/>
</dbReference>
<feature type="domain" description="KRAB" evidence="1">
    <location>
        <begin position="1"/>
        <end position="72"/>
    </location>
</feature>
<proteinExistence type="predicted"/>
<dbReference type="Gene3D" id="6.10.140.140">
    <property type="match status" value="1"/>
</dbReference>
<dbReference type="InterPro" id="IPR036051">
    <property type="entry name" value="KRAB_dom_sf"/>
</dbReference>
<name>G1PMZ5_MYOLU</name>
<dbReference type="AlphaFoldDB" id="G1PMZ5"/>
<protein>
    <recommendedName>
        <fullName evidence="1">KRAB domain-containing protein</fullName>
    </recommendedName>
</protein>
<evidence type="ECO:0000313" key="3">
    <source>
        <dbReference type="Proteomes" id="UP000001074"/>
    </source>
</evidence>
<dbReference type="HOGENOM" id="CLU_002678_55_0_1"/>